<comment type="caution">
    <text evidence="1">The sequence shown here is derived from an EMBL/GenBank/DDBJ whole genome shotgun (WGS) entry which is preliminary data.</text>
</comment>
<name>A0ABV6Z6Z1_UNCC1</name>
<dbReference type="EMBL" id="JBHPBY010000762">
    <property type="protein sequence ID" value="MFC1854198.1"/>
    <property type="molecule type" value="Genomic_DNA"/>
</dbReference>
<accession>A0ABV6Z6Z1</accession>
<evidence type="ECO:0000313" key="2">
    <source>
        <dbReference type="Proteomes" id="UP001594351"/>
    </source>
</evidence>
<dbReference type="Proteomes" id="UP001594351">
    <property type="component" value="Unassembled WGS sequence"/>
</dbReference>
<keyword evidence="2" id="KW-1185">Reference proteome</keyword>
<feature type="non-terminal residue" evidence="1">
    <location>
        <position position="1"/>
    </location>
</feature>
<reference evidence="1 2" key="1">
    <citation type="submission" date="2024-09" db="EMBL/GenBank/DDBJ databases">
        <title>Laminarin stimulates single cell rates of sulfate reduction while oxygen inhibits transcriptomic activity in coastal marine sediment.</title>
        <authorList>
            <person name="Lindsay M."/>
            <person name="Orcutt B."/>
            <person name="Emerson D."/>
            <person name="Stepanauskas R."/>
            <person name="D'Angelo T."/>
        </authorList>
    </citation>
    <scope>NUCLEOTIDE SEQUENCE [LARGE SCALE GENOMIC DNA]</scope>
    <source>
        <strain evidence="1">SAG AM-311-K15</strain>
    </source>
</reference>
<sequence>VKNVSHRAYPCSFMKLIKKRSQWRNMVLSAKTFVTKILPLYNYIAQMCFITQWPWLITFQPY</sequence>
<protein>
    <submittedName>
        <fullName evidence="1">Uncharacterized protein</fullName>
    </submittedName>
</protein>
<evidence type="ECO:0000313" key="1">
    <source>
        <dbReference type="EMBL" id="MFC1854198.1"/>
    </source>
</evidence>
<proteinExistence type="predicted"/>
<organism evidence="1 2">
    <name type="scientific">candidate division CSSED10-310 bacterium</name>
    <dbReference type="NCBI Taxonomy" id="2855610"/>
    <lineage>
        <taxon>Bacteria</taxon>
        <taxon>Bacteria division CSSED10-310</taxon>
    </lineage>
</organism>
<gene>
    <name evidence="1" type="ORF">ACFL27_28780</name>
</gene>